<sequence length="540" mass="59372">MKRSLLLTTILLAGLSPVFSQTGNNETAIVSGNSKAVVQTDCGKVRGFIHKGTFIFKGIPYAEAERFMPPVRVKNWDGIRSSMTYGPVCPLEPMNSVNDESEFIFHHDWGYQNEDCLRLNIWAQGINDTNKRPVMVWLHGGGYSAGSSQELPSYDGENLSKKGDIVLVSINHRLNVLGFLDLSAYGEKYHQSANVGMMDIVAALQWIKNNIAQFGGDPDNVTIFGQSGGGGKVITLMNAPSAKGLFHKAISQSGVVSNFREPAITKQISAEVLTELKLNPSQVDSLQKIPYNILIAASKKAIAKVQQKLASEGKISGDVNIGWSPVLDGFFLHYQPSDAKATAISKEIPLLIGSTKNEFIPSLSNPKLRHGTIADITSYINNIYKDKAEAYIDAVKQAYPGDNRPSDLIDIDLRFRAGVLSEAKLKSTTGSAPVYMYLFGWQSPVMDGDYKAMHCFELPFVFNNIGRCEEMTGGGKAAYELADKISQAWINFARTGNPNHKGLPEWPVYSVENGALMYFDNKCVVKNHHDDCLMNLTTKK</sequence>
<feature type="domain" description="Carboxylesterase type B" evidence="4">
    <location>
        <begin position="35"/>
        <end position="527"/>
    </location>
</feature>
<organism evidence="5 6">
    <name type="scientific">Paludibacter jiangxiensis</name>
    <dbReference type="NCBI Taxonomy" id="681398"/>
    <lineage>
        <taxon>Bacteria</taxon>
        <taxon>Pseudomonadati</taxon>
        <taxon>Bacteroidota</taxon>
        <taxon>Bacteroidia</taxon>
        <taxon>Bacteroidales</taxon>
        <taxon>Paludibacteraceae</taxon>
        <taxon>Paludibacter</taxon>
    </lineage>
</organism>
<evidence type="ECO:0000256" key="1">
    <source>
        <dbReference type="ARBA" id="ARBA00005964"/>
    </source>
</evidence>
<reference evidence="6" key="2">
    <citation type="journal article" date="2017" name="Genome Announc.">
        <title>Draft genome sequence of Paludibacter jiangxiensis NM7(T), a propionate-producing fermentative bacterium.</title>
        <authorList>
            <person name="Qiu Y.-L."/>
            <person name="Tourlousse D.M."/>
            <person name="Matsuura N."/>
            <person name="Ohashi A."/>
            <person name="Sekiguchi Y."/>
        </authorList>
    </citation>
    <scope>NUCLEOTIDE SEQUENCE [LARGE SCALE GENOMIC DNA]</scope>
    <source>
        <strain evidence="6">NM7</strain>
    </source>
</reference>
<dbReference type="Proteomes" id="UP000076586">
    <property type="component" value="Unassembled WGS sequence"/>
</dbReference>
<dbReference type="GO" id="GO:0016787">
    <property type="term" value="F:hydrolase activity"/>
    <property type="evidence" value="ECO:0007669"/>
    <property type="project" value="UniProtKB-KW"/>
</dbReference>
<dbReference type="EMBL" id="BDCR01000001">
    <property type="protein sequence ID" value="GAT61742.1"/>
    <property type="molecule type" value="Genomic_DNA"/>
</dbReference>
<protein>
    <recommendedName>
        <fullName evidence="3">Carboxylic ester hydrolase</fullName>
        <ecNumber evidence="3">3.1.1.-</ecNumber>
    </recommendedName>
</protein>
<dbReference type="ESTHER" id="9porp-a0a170yeg0">
    <property type="family name" value="Carb_B_Bacteria"/>
</dbReference>
<evidence type="ECO:0000256" key="3">
    <source>
        <dbReference type="RuleBase" id="RU361235"/>
    </source>
</evidence>
<feature type="signal peptide" evidence="3">
    <location>
        <begin position="1"/>
        <end position="20"/>
    </location>
</feature>
<evidence type="ECO:0000259" key="4">
    <source>
        <dbReference type="Pfam" id="PF00135"/>
    </source>
</evidence>
<dbReference type="EC" id="3.1.1.-" evidence="3"/>
<dbReference type="SUPFAM" id="SSF53474">
    <property type="entry name" value="alpha/beta-Hydrolases"/>
    <property type="match status" value="1"/>
</dbReference>
<dbReference type="OrthoDB" id="9775851at2"/>
<dbReference type="RefSeq" id="WP_068701387.1">
    <property type="nucleotide sequence ID" value="NZ_BDCR01000001.1"/>
</dbReference>
<comment type="caution">
    <text evidence="5">The sequence shown here is derived from an EMBL/GenBank/DDBJ whole genome shotgun (WGS) entry which is preliminary data.</text>
</comment>
<evidence type="ECO:0000256" key="2">
    <source>
        <dbReference type="ARBA" id="ARBA00022801"/>
    </source>
</evidence>
<keyword evidence="6" id="KW-1185">Reference proteome</keyword>
<dbReference type="InterPro" id="IPR019826">
    <property type="entry name" value="Carboxylesterase_B_AS"/>
</dbReference>
<dbReference type="InterPro" id="IPR002018">
    <property type="entry name" value="CarbesteraseB"/>
</dbReference>
<comment type="similarity">
    <text evidence="1 3">Belongs to the type-B carboxylesterase/lipase family.</text>
</comment>
<dbReference type="InterPro" id="IPR029058">
    <property type="entry name" value="AB_hydrolase_fold"/>
</dbReference>
<dbReference type="STRING" id="681398.PJIAN_1325"/>
<dbReference type="Pfam" id="PF00135">
    <property type="entry name" value="COesterase"/>
    <property type="match status" value="1"/>
</dbReference>
<dbReference type="AlphaFoldDB" id="A0A170YEG0"/>
<dbReference type="Gene3D" id="3.40.50.1820">
    <property type="entry name" value="alpha/beta hydrolase"/>
    <property type="match status" value="1"/>
</dbReference>
<keyword evidence="2 3" id="KW-0378">Hydrolase</keyword>
<name>A0A170YEG0_9BACT</name>
<evidence type="ECO:0000313" key="6">
    <source>
        <dbReference type="Proteomes" id="UP000076586"/>
    </source>
</evidence>
<feature type="chain" id="PRO_5007749628" description="Carboxylic ester hydrolase" evidence="3">
    <location>
        <begin position="21"/>
        <end position="540"/>
    </location>
</feature>
<dbReference type="PANTHER" id="PTHR11559">
    <property type="entry name" value="CARBOXYLESTERASE"/>
    <property type="match status" value="1"/>
</dbReference>
<dbReference type="PROSITE" id="PS00122">
    <property type="entry name" value="CARBOXYLESTERASE_B_1"/>
    <property type="match status" value="1"/>
</dbReference>
<dbReference type="InterPro" id="IPR050309">
    <property type="entry name" value="Type-B_Carboxylest/Lipase"/>
</dbReference>
<accession>A0A170YEG0</accession>
<gene>
    <name evidence="5" type="ORF">PJIAN_1325</name>
</gene>
<reference evidence="6" key="1">
    <citation type="submission" date="2016-04" db="EMBL/GenBank/DDBJ databases">
        <title>Draft genome sequence of Paludibacter jiangxiensis strain NM7.</title>
        <authorList>
            <person name="Qiu Y."/>
            <person name="Matsuura N."/>
            <person name="Ohashi A."/>
            <person name="Tourlousse M.D."/>
            <person name="Sekiguchi Y."/>
        </authorList>
    </citation>
    <scope>NUCLEOTIDE SEQUENCE [LARGE SCALE GENOMIC DNA]</scope>
    <source>
        <strain evidence="6">NM7</strain>
    </source>
</reference>
<evidence type="ECO:0000313" key="5">
    <source>
        <dbReference type="EMBL" id="GAT61742.1"/>
    </source>
</evidence>
<keyword evidence="3" id="KW-0732">Signal</keyword>
<proteinExistence type="inferred from homology"/>